<protein>
    <submittedName>
        <fullName evidence="1">Uncharacterized protein</fullName>
    </submittedName>
</protein>
<organism evidence="1 2">
    <name type="scientific">Setaria italica</name>
    <name type="common">Foxtail millet</name>
    <name type="synonym">Panicum italicum</name>
    <dbReference type="NCBI Taxonomy" id="4555"/>
    <lineage>
        <taxon>Eukaryota</taxon>
        <taxon>Viridiplantae</taxon>
        <taxon>Streptophyta</taxon>
        <taxon>Embryophyta</taxon>
        <taxon>Tracheophyta</taxon>
        <taxon>Spermatophyta</taxon>
        <taxon>Magnoliopsida</taxon>
        <taxon>Liliopsida</taxon>
        <taxon>Poales</taxon>
        <taxon>Poaceae</taxon>
        <taxon>PACMAD clade</taxon>
        <taxon>Panicoideae</taxon>
        <taxon>Panicodae</taxon>
        <taxon>Paniceae</taxon>
        <taxon>Cenchrinae</taxon>
        <taxon>Setaria</taxon>
    </lineage>
</organism>
<reference evidence="2" key="1">
    <citation type="journal article" date="2012" name="Nat. Biotechnol.">
        <title>Reference genome sequence of the model plant Setaria.</title>
        <authorList>
            <person name="Bennetzen J.L."/>
            <person name="Schmutz J."/>
            <person name="Wang H."/>
            <person name="Percifield R."/>
            <person name="Hawkins J."/>
            <person name="Pontaroli A.C."/>
            <person name="Estep M."/>
            <person name="Feng L."/>
            <person name="Vaughn J.N."/>
            <person name="Grimwood J."/>
            <person name="Jenkins J."/>
            <person name="Barry K."/>
            <person name="Lindquist E."/>
            <person name="Hellsten U."/>
            <person name="Deshpande S."/>
            <person name="Wang X."/>
            <person name="Wu X."/>
            <person name="Mitros T."/>
            <person name="Triplett J."/>
            <person name="Yang X."/>
            <person name="Ye C.Y."/>
            <person name="Mauro-Herrera M."/>
            <person name="Wang L."/>
            <person name="Li P."/>
            <person name="Sharma M."/>
            <person name="Sharma R."/>
            <person name="Ronald P.C."/>
            <person name="Panaud O."/>
            <person name="Kellogg E.A."/>
            <person name="Brutnell T.P."/>
            <person name="Doust A.N."/>
            <person name="Tuskan G.A."/>
            <person name="Rokhsar D."/>
            <person name="Devos K.M."/>
        </authorList>
    </citation>
    <scope>NUCLEOTIDE SEQUENCE [LARGE SCALE GENOMIC DNA]</scope>
    <source>
        <strain evidence="2">cv. Yugu1</strain>
    </source>
</reference>
<evidence type="ECO:0000313" key="1">
    <source>
        <dbReference type="EnsemblPlants" id="KQK93489"/>
    </source>
</evidence>
<keyword evidence="2" id="KW-1185">Reference proteome</keyword>
<dbReference type="HOGENOM" id="CLU_3360620_0_0_1"/>
<dbReference type="InParanoid" id="K3ZPL4"/>
<sequence>MLWQSTSMCVIMNQLFSLTLRSECQRRQCLMQTTKC</sequence>
<accession>K3ZPL4</accession>
<reference evidence="1" key="2">
    <citation type="submission" date="2018-08" db="UniProtKB">
        <authorList>
            <consortium name="EnsemblPlants"/>
        </authorList>
    </citation>
    <scope>IDENTIFICATION</scope>
    <source>
        <strain evidence="1">Yugu1</strain>
    </source>
</reference>
<proteinExistence type="predicted"/>
<dbReference type="Proteomes" id="UP000004995">
    <property type="component" value="Unassembled WGS sequence"/>
</dbReference>
<dbReference type="EnsemblPlants" id="KQK93489">
    <property type="protein sequence ID" value="KQK93489"/>
    <property type="gene ID" value="SETIT_028544mg"/>
</dbReference>
<evidence type="ECO:0000313" key="2">
    <source>
        <dbReference type="Proteomes" id="UP000004995"/>
    </source>
</evidence>
<dbReference type="Gramene" id="KQK93489">
    <property type="protein sequence ID" value="KQK93489"/>
    <property type="gene ID" value="SETIT_028544mg"/>
</dbReference>
<dbReference type="EMBL" id="AGNK02004615">
    <property type="status" value="NOT_ANNOTATED_CDS"/>
    <property type="molecule type" value="Genomic_DNA"/>
</dbReference>
<dbReference type="AlphaFoldDB" id="K3ZPL4"/>
<name>K3ZPL4_SETIT</name>